<name>X1CCQ8_9ZZZZ</name>
<gene>
    <name evidence="1" type="ORF">S01H4_26096</name>
</gene>
<protein>
    <submittedName>
        <fullName evidence="1">Uncharacterized protein</fullName>
    </submittedName>
</protein>
<sequence length="94" mass="10899">EVNKKLIEEDTALNANEKKQIRQRDILIKFVTKECGITQRVVADLLSMDRSTVGDISRKGAGTWYGTFPNPHHHNKCYFYLILSLIVYRLPKYS</sequence>
<comment type="caution">
    <text evidence="1">The sequence shown here is derived from an EMBL/GenBank/DDBJ whole genome shotgun (WGS) entry which is preliminary data.</text>
</comment>
<organism evidence="1">
    <name type="scientific">marine sediment metagenome</name>
    <dbReference type="NCBI Taxonomy" id="412755"/>
    <lineage>
        <taxon>unclassified sequences</taxon>
        <taxon>metagenomes</taxon>
        <taxon>ecological metagenomes</taxon>
    </lineage>
</organism>
<accession>X1CCQ8</accession>
<proteinExistence type="predicted"/>
<evidence type="ECO:0000313" key="1">
    <source>
        <dbReference type="EMBL" id="GAG82061.1"/>
    </source>
</evidence>
<feature type="non-terminal residue" evidence="1">
    <location>
        <position position="1"/>
    </location>
</feature>
<reference evidence="1" key="1">
    <citation type="journal article" date="2014" name="Front. Microbiol.">
        <title>High frequency of phylogenetically diverse reductive dehalogenase-homologous genes in deep subseafloor sedimentary metagenomes.</title>
        <authorList>
            <person name="Kawai M."/>
            <person name="Futagami T."/>
            <person name="Toyoda A."/>
            <person name="Takaki Y."/>
            <person name="Nishi S."/>
            <person name="Hori S."/>
            <person name="Arai W."/>
            <person name="Tsubouchi T."/>
            <person name="Morono Y."/>
            <person name="Uchiyama I."/>
            <person name="Ito T."/>
            <person name="Fujiyama A."/>
            <person name="Inagaki F."/>
            <person name="Takami H."/>
        </authorList>
    </citation>
    <scope>NUCLEOTIDE SEQUENCE</scope>
    <source>
        <strain evidence="1">Expedition CK06-06</strain>
    </source>
</reference>
<dbReference type="AlphaFoldDB" id="X1CCQ8"/>
<dbReference type="EMBL" id="BART01012525">
    <property type="protein sequence ID" value="GAG82061.1"/>
    <property type="molecule type" value="Genomic_DNA"/>
</dbReference>